<feature type="region of interest" description="Disordered" evidence="1">
    <location>
        <begin position="161"/>
        <end position="184"/>
    </location>
</feature>
<evidence type="ECO:0008006" key="4">
    <source>
        <dbReference type="Google" id="ProtNLM"/>
    </source>
</evidence>
<dbReference type="OrthoDB" id="7549170at2759"/>
<feature type="compositionally biased region" description="Acidic residues" evidence="1">
    <location>
        <begin position="172"/>
        <end position="184"/>
    </location>
</feature>
<dbReference type="PANTHER" id="PTHR34153:SF2">
    <property type="entry name" value="SI:CH211-262H13.3-RELATED"/>
    <property type="match status" value="1"/>
</dbReference>
<sequence length="184" mass="20345">MKMKAEGQQLDFLTATVNQMADSVNLLLNRDMLQKVASNCSRTFDLPTKTTAKMKELETELKTIEDGVARSNEKKAALGKQLSLGGGTKSSDAAYRAMAELMSDAVAAEFSFEGRKGKLAFSSYPLIYSAVLVAVRINCPDAKRKDIDEAIKYWLKKGPSRLSRANKRRDNDETEESEVNAENP</sequence>
<dbReference type="OMA" id="VAVRINC"/>
<proteinExistence type="predicted"/>
<gene>
    <name evidence="2" type="ORF">Fcan01_24112</name>
</gene>
<name>A0A226D7W0_FOLCA</name>
<evidence type="ECO:0000313" key="2">
    <source>
        <dbReference type="EMBL" id="OXA41233.1"/>
    </source>
</evidence>
<comment type="caution">
    <text evidence="2">The sequence shown here is derived from an EMBL/GenBank/DDBJ whole genome shotgun (WGS) entry which is preliminary data.</text>
</comment>
<organism evidence="2 3">
    <name type="scientific">Folsomia candida</name>
    <name type="common">Springtail</name>
    <dbReference type="NCBI Taxonomy" id="158441"/>
    <lineage>
        <taxon>Eukaryota</taxon>
        <taxon>Metazoa</taxon>
        <taxon>Ecdysozoa</taxon>
        <taxon>Arthropoda</taxon>
        <taxon>Hexapoda</taxon>
        <taxon>Collembola</taxon>
        <taxon>Entomobryomorpha</taxon>
        <taxon>Isotomoidea</taxon>
        <taxon>Isotomidae</taxon>
        <taxon>Proisotominae</taxon>
        <taxon>Folsomia</taxon>
    </lineage>
</organism>
<dbReference type="PANTHER" id="PTHR34153">
    <property type="entry name" value="SI:CH211-262H13.3-RELATED-RELATED"/>
    <property type="match status" value="1"/>
</dbReference>
<dbReference type="Proteomes" id="UP000198287">
    <property type="component" value="Unassembled WGS sequence"/>
</dbReference>
<keyword evidence="3" id="KW-1185">Reference proteome</keyword>
<dbReference type="AlphaFoldDB" id="A0A226D7W0"/>
<evidence type="ECO:0000256" key="1">
    <source>
        <dbReference type="SAM" id="MobiDB-lite"/>
    </source>
</evidence>
<evidence type="ECO:0000313" key="3">
    <source>
        <dbReference type="Proteomes" id="UP000198287"/>
    </source>
</evidence>
<reference evidence="2 3" key="1">
    <citation type="submission" date="2015-12" db="EMBL/GenBank/DDBJ databases">
        <title>The genome of Folsomia candida.</title>
        <authorList>
            <person name="Faddeeva A."/>
            <person name="Derks M.F."/>
            <person name="Anvar Y."/>
            <person name="Smit S."/>
            <person name="Van Straalen N."/>
            <person name="Roelofs D."/>
        </authorList>
    </citation>
    <scope>NUCLEOTIDE SEQUENCE [LARGE SCALE GENOMIC DNA]</scope>
    <source>
        <strain evidence="2 3">VU population</strain>
        <tissue evidence="2">Whole body</tissue>
    </source>
</reference>
<protein>
    <recommendedName>
        <fullName evidence="4">DUF4806 domain-containing protein</fullName>
    </recommendedName>
</protein>
<accession>A0A226D7W0</accession>
<dbReference type="EMBL" id="LNIX01000030">
    <property type="protein sequence ID" value="OXA41233.1"/>
    <property type="molecule type" value="Genomic_DNA"/>
</dbReference>